<comment type="caution">
    <text evidence="1">The sequence shown here is derived from an EMBL/GenBank/DDBJ whole genome shotgun (WGS) entry which is preliminary data.</text>
</comment>
<proteinExistence type="predicted"/>
<organism evidence="1 2">
    <name type="scientific">Alternaria gaisen</name>
    <dbReference type="NCBI Taxonomy" id="167740"/>
    <lineage>
        <taxon>Eukaryota</taxon>
        <taxon>Fungi</taxon>
        <taxon>Dikarya</taxon>
        <taxon>Ascomycota</taxon>
        <taxon>Pezizomycotina</taxon>
        <taxon>Dothideomycetes</taxon>
        <taxon>Pleosporomycetidae</taxon>
        <taxon>Pleosporales</taxon>
        <taxon>Pleosporineae</taxon>
        <taxon>Pleosporaceae</taxon>
        <taxon>Alternaria</taxon>
        <taxon>Alternaria sect. Alternaria</taxon>
    </lineage>
</organism>
<evidence type="ECO:0000313" key="1">
    <source>
        <dbReference type="EMBL" id="KAB2109677.1"/>
    </source>
</evidence>
<name>A0ACB6FYZ5_9PLEO</name>
<evidence type="ECO:0000313" key="2">
    <source>
        <dbReference type="Proteomes" id="UP000293547"/>
    </source>
</evidence>
<reference evidence="1 2" key="1">
    <citation type="journal article" date="2019" name="bioRxiv">
        <title>Genomics, evolutionary history and diagnostics of the Alternaria alternata species group including apple and Asian pear pathotypes.</title>
        <authorList>
            <person name="Armitage A.D."/>
            <person name="Cockerton H.M."/>
            <person name="Sreenivasaprasad S."/>
            <person name="Woodhall J.W."/>
            <person name="Lane C.R."/>
            <person name="Harrison R.J."/>
            <person name="Clarkson J.P."/>
        </authorList>
    </citation>
    <scope>NUCLEOTIDE SEQUENCE [LARGE SCALE GENOMIC DNA]</scope>
    <source>
        <strain evidence="1 2">FERA 650</strain>
    </source>
</reference>
<protein>
    <submittedName>
        <fullName evidence="1">Uncharacterized protein</fullName>
    </submittedName>
</protein>
<accession>A0ACB6FYZ5</accession>
<gene>
    <name evidence="1" type="ORF">AG0111_0g941</name>
</gene>
<keyword evidence="2" id="KW-1185">Reference proteome</keyword>
<dbReference type="EMBL" id="PDWZ02000001">
    <property type="protein sequence ID" value="KAB2109677.1"/>
    <property type="molecule type" value="Genomic_DNA"/>
</dbReference>
<sequence>MASEKCGDAQDGTSTNQARYPGAHYEPSPSLDKNDDKSRVDRYQDREPATTSTNHSTFPFMRLPVDLRLCIYDQLAAMPVYRSLPGAGAKLVYYTTPSVGILRVSTLIRQEAYSITECGHMQMCPSITFKLLDVTDEECLNSIFRVCEMIKGLKCYTECMGERYVARCGVPCLPRDLHPSILLEIRSELRCHFLDRWVGWYGTAMNSFNDKGSITEFLMRTSLALYRGSKLYIRLLMDDTCFREGHFDSREDYVFGDFVRLQITCPTGSSITLQLSVPGDRVTHTREMFGKPNEVGR</sequence>
<dbReference type="Proteomes" id="UP000293547">
    <property type="component" value="Unassembled WGS sequence"/>
</dbReference>